<dbReference type="InterPro" id="IPR019775">
    <property type="entry name" value="WD40_repeat_CS"/>
</dbReference>
<dbReference type="InterPro" id="IPR015943">
    <property type="entry name" value="WD40/YVTN_repeat-like_dom_sf"/>
</dbReference>
<dbReference type="CDD" id="cd00200">
    <property type="entry name" value="WD40"/>
    <property type="match status" value="1"/>
</dbReference>
<dbReference type="CDD" id="cd22147">
    <property type="entry name" value="F-box_SpPof1-like"/>
    <property type="match status" value="1"/>
</dbReference>
<dbReference type="EMBL" id="JASJQH010000566">
    <property type="protein sequence ID" value="KAK9763750.1"/>
    <property type="molecule type" value="Genomic_DNA"/>
</dbReference>
<dbReference type="InterPro" id="IPR020472">
    <property type="entry name" value="WD40_PAC1"/>
</dbReference>
<dbReference type="PRINTS" id="PR00320">
    <property type="entry name" value="GPROTEINBRPT"/>
</dbReference>
<dbReference type="Pfam" id="PF12937">
    <property type="entry name" value="F-box-like"/>
    <property type="match status" value="1"/>
</dbReference>
<keyword evidence="7" id="KW-0436">Ligase</keyword>
<dbReference type="PROSITE" id="PS50082">
    <property type="entry name" value="WD_REPEATS_2"/>
    <property type="match status" value="5"/>
</dbReference>
<dbReference type="Gene3D" id="2.130.10.10">
    <property type="entry name" value="YVTN repeat-like/Quinoprotein amine dehydrogenase"/>
    <property type="match status" value="1"/>
</dbReference>
<dbReference type="Proteomes" id="UP001479436">
    <property type="component" value="Unassembled WGS sequence"/>
</dbReference>
<feature type="region of interest" description="Disordered" evidence="5">
    <location>
        <begin position="508"/>
        <end position="530"/>
    </location>
</feature>
<dbReference type="PROSITE" id="PS00678">
    <property type="entry name" value="WD_REPEATS_1"/>
    <property type="match status" value="1"/>
</dbReference>
<feature type="repeat" description="WD" evidence="4">
    <location>
        <begin position="599"/>
        <end position="638"/>
    </location>
</feature>
<feature type="repeat" description="WD" evidence="4">
    <location>
        <begin position="801"/>
        <end position="840"/>
    </location>
</feature>
<dbReference type="PANTHER" id="PTHR19872:SF9">
    <property type="entry name" value="UBIQUITIN-BINDING SDF UBIQUITIN LIGASE COMPLEX SUBUNIT"/>
    <property type="match status" value="1"/>
</dbReference>
<dbReference type="SUPFAM" id="SSF50978">
    <property type="entry name" value="WD40 repeat-like"/>
    <property type="match status" value="1"/>
</dbReference>
<dbReference type="SUPFAM" id="SSF81383">
    <property type="entry name" value="F-box domain"/>
    <property type="match status" value="1"/>
</dbReference>
<dbReference type="InterPro" id="IPR036322">
    <property type="entry name" value="WD40_repeat_dom_sf"/>
</dbReference>
<evidence type="ECO:0000256" key="2">
    <source>
        <dbReference type="ARBA" id="ARBA00022737"/>
    </source>
</evidence>
<keyword evidence="1 4" id="KW-0853">WD repeat</keyword>
<organism evidence="7 8">
    <name type="scientific">Basidiobolus ranarum</name>
    <dbReference type="NCBI Taxonomy" id="34480"/>
    <lineage>
        <taxon>Eukaryota</taxon>
        <taxon>Fungi</taxon>
        <taxon>Fungi incertae sedis</taxon>
        <taxon>Zoopagomycota</taxon>
        <taxon>Entomophthoromycotina</taxon>
        <taxon>Basidiobolomycetes</taxon>
        <taxon>Basidiobolales</taxon>
        <taxon>Basidiobolaceae</taxon>
        <taxon>Basidiobolus</taxon>
    </lineage>
</organism>
<sequence>MYTNFSDQSNVKSSEDDLMASNAQLPLRNLHEATCTTQEAFATISLDPVTTTTIVTTTTSTSYPPLHFQPPAYRNLDPQLYPLAHIPTPPALRNFYFDFNGHPTIFRESDSYEACIKQASGNSTITTVEESEVNSSKTGRKRSLTAIDNVRTEGCLGTPIRENSSRKKLKPSIHIETPPHTVSSKFQKEVYTPSCDSTYEPEEYEIPSSLASILNDPRHDTIWNEPTSPALPSPCLSPTTLSDRNLPFLPEDSQDESFSDTKKEISTDVSLVNYDSNFKSESISSSSLTNMLSSFDALPYSLQSYMLFQMLRRCPTNTLQYVSSVILPTLKCDFFGLLPYCLSLKIASFLDCRSMCKAAQVSKKWRKVIDSDPITWKRLIEREGYIIDEVDEHSLMKCVGNQHTISNLQVPKTAPRESSPCDSDQGYKYACKTSSSYEQGYFNIKSESHTPLANSNKIMEEPPLEYHDTKSELTAEVRKLSKYHALEKEVTHFEKEYLSASADSFHSGVKKTSTENEDHQGPPMNLPSVANHGYKQVFRRHYLIQRNWMEGKSKSISFPGHGHSVVTCLQFDSDKIISGSEDQCINVYDIKTGQLRKRLEGHDGGVWALQYVGNTLVSGSTDRTVRVWDIEKGICTHIFYGHTSTVRCLQIIMPSNVNPNPNGPPVMEPPFPIVVTGSRDSTLRIWRLPSPVHDPPYLPSHPNSPMSQANPNPFLINTLTGHTHSVRAIAGLGNLVVSGSYDTTVRVWNYMTGENIWRMVGHTQKVYSVVIDKKRKRCMSGSMDCTVRVWSLENGSCLHILEGHSSLVGLLNLTPEYLVSAAADSTLRIWSPDDGTCSNVLSAHTGAITCFQHNSEKVISGSDGTLKMWDIRTGKFIRDLLTGLSGVWQVQFDHRRCVAAVQINSATWFEVLDFGVDGIENSTPIHEIGGSVDEQMSVFSDSELDPTSIETEPSSAQPAMQYSYPLLPSQTHFPSSNHHLNISSSLHFSL</sequence>
<evidence type="ECO:0000256" key="3">
    <source>
        <dbReference type="ARBA" id="ARBA00022786"/>
    </source>
</evidence>
<feature type="repeat" description="WD" evidence="4">
    <location>
        <begin position="719"/>
        <end position="758"/>
    </location>
</feature>
<dbReference type="GO" id="GO:0016874">
    <property type="term" value="F:ligase activity"/>
    <property type="evidence" value="ECO:0007669"/>
    <property type="project" value="UniProtKB-KW"/>
</dbReference>
<feature type="domain" description="F-box" evidence="6">
    <location>
        <begin position="332"/>
        <end position="379"/>
    </location>
</feature>
<evidence type="ECO:0000256" key="5">
    <source>
        <dbReference type="SAM" id="MobiDB-lite"/>
    </source>
</evidence>
<dbReference type="PROSITE" id="PS50294">
    <property type="entry name" value="WD_REPEATS_REGION"/>
    <property type="match status" value="4"/>
</dbReference>
<feature type="repeat" description="WD" evidence="4">
    <location>
        <begin position="759"/>
        <end position="800"/>
    </location>
</feature>
<evidence type="ECO:0000313" key="7">
    <source>
        <dbReference type="EMBL" id="KAK9763750.1"/>
    </source>
</evidence>
<evidence type="ECO:0000313" key="8">
    <source>
        <dbReference type="Proteomes" id="UP001479436"/>
    </source>
</evidence>
<keyword evidence="2" id="KW-0677">Repeat</keyword>
<dbReference type="Gene3D" id="1.20.1280.50">
    <property type="match status" value="1"/>
</dbReference>
<dbReference type="InterPro" id="IPR001810">
    <property type="entry name" value="F-box_dom"/>
</dbReference>
<dbReference type="SMART" id="SM00256">
    <property type="entry name" value="FBOX"/>
    <property type="match status" value="1"/>
</dbReference>
<dbReference type="InterPro" id="IPR051075">
    <property type="entry name" value="SCF_subunit_WD-repeat"/>
</dbReference>
<gene>
    <name evidence="7" type="primary">CDC4_1</name>
    <name evidence="7" type="ORF">K7432_009311</name>
</gene>
<feature type="repeat" description="WD" evidence="4">
    <location>
        <begin position="841"/>
        <end position="879"/>
    </location>
</feature>
<dbReference type="SMART" id="SM00320">
    <property type="entry name" value="WD40"/>
    <property type="match status" value="7"/>
</dbReference>
<protein>
    <submittedName>
        <fullName evidence="7">SCF ubiquitin ligase complex subunit cdc4</fullName>
    </submittedName>
</protein>
<proteinExistence type="predicted"/>
<keyword evidence="3" id="KW-0833">Ubl conjugation pathway</keyword>
<dbReference type="PROSITE" id="PS50181">
    <property type="entry name" value="FBOX"/>
    <property type="match status" value="1"/>
</dbReference>
<reference evidence="7 8" key="1">
    <citation type="submission" date="2023-04" db="EMBL/GenBank/DDBJ databases">
        <title>Genome of Basidiobolus ranarum AG-B5.</title>
        <authorList>
            <person name="Stajich J.E."/>
            <person name="Carter-House D."/>
            <person name="Gryganskyi A."/>
        </authorList>
    </citation>
    <scope>NUCLEOTIDE SEQUENCE [LARGE SCALE GENOMIC DNA]</scope>
    <source>
        <strain evidence="7 8">AG-B5</strain>
    </source>
</reference>
<accession>A0ABR2WQH5</accession>
<dbReference type="Pfam" id="PF00400">
    <property type="entry name" value="WD40"/>
    <property type="match status" value="7"/>
</dbReference>
<evidence type="ECO:0000259" key="6">
    <source>
        <dbReference type="PROSITE" id="PS50181"/>
    </source>
</evidence>
<comment type="caution">
    <text evidence="7">The sequence shown here is derived from an EMBL/GenBank/DDBJ whole genome shotgun (WGS) entry which is preliminary data.</text>
</comment>
<evidence type="ECO:0000256" key="4">
    <source>
        <dbReference type="PROSITE-ProRule" id="PRU00221"/>
    </source>
</evidence>
<dbReference type="InterPro" id="IPR001680">
    <property type="entry name" value="WD40_rpt"/>
</dbReference>
<dbReference type="InterPro" id="IPR036047">
    <property type="entry name" value="F-box-like_dom_sf"/>
</dbReference>
<keyword evidence="8" id="KW-1185">Reference proteome</keyword>
<dbReference type="PANTHER" id="PTHR19872">
    <property type="entry name" value="UBIQUITIN LIGASE SPECIFICITY FACTOR/HREP PROTEIN"/>
    <property type="match status" value="1"/>
</dbReference>
<name>A0ABR2WQH5_9FUNG</name>
<evidence type="ECO:0000256" key="1">
    <source>
        <dbReference type="ARBA" id="ARBA00022574"/>
    </source>
</evidence>